<organism evidence="1 2">
    <name type="scientific">Streptomyces cremeus</name>
    <dbReference type="NCBI Taxonomy" id="66881"/>
    <lineage>
        <taxon>Bacteria</taxon>
        <taxon>Bacillati</taxon>
        <taxon>Actinomycetota</taxon>
        <taxon>Actinomycetes</taxon>
        <taxon>Kitasatosporales</taxon>
        <taxon>Streptomycetaceae</taxon>
        <taxon>Streptomyces</taxon>
    </lineage>
</organism>
<gene>
    <name evidence="1" type="ORF">ACFFTU_20505</name>
</gene>
<evidence type="ECO:0000313" key="2">
    <source>
        <dbReference type="Proteomes" id="UP001589718"/>
    </source>
</evidence>
<dbReference type="RefSeq" id="WP_345229040.1">
    <property type="nucleotide sequence ID" value="NZ_BAAAXE010000015.1"/>
</dbReference>
<accession>A0ABV5PII8</accession>
<evidence type="ECO:0008006" key="3">
    <source>
        <dbReference type="Google" id="ProtNLM"/>
    </source>
</evidence>
<protein>
    <recommendedName>
        <fullName evidence="3">Lipoprotein</fullName>
    </recommendedName>
</protein>
<sequence length="172" mass="18743">MGWGRKLAVAVVSGALVTGLAGCEEAREPVREKAEVPVREERRPVERRFPVFGEFVRARWVGVTLSDPRLPGPTDVRMAGVVDLSSRDAERLRTGYEWREATAPSVPEAVTPLLPTGARWRTSESFEGAVTGGGRYAASFHVDFEKRVLVFDALDPVPVDLATPSSEPSNSP</sequence>
<proteinExistence type="predicted"/>
<comment type="caution">
    <text evidence="1">The sequence shown here is derived from an EMBL/GenBank/DDBJ whole genome shotgun (WGS) entry which is preliminary data.</text>
</comment>
<dbReference type="EMBL" id="JBHMCR010000009">
    <property type="protein sequence ID" value="MFB9522331.1"/>
    <property type="molecule type" value="Genomic_DNA"/>
</dbReference>
<keyword evidence="2" id="KW-1185">Reference proteome</keyword>
<evidence type="ECO:0000313" key="1">
    <source>
        <dbReference type="EMBL" id="MFB9522331.1"/>
    </source>
</evidence>
<dbReference type="PROSITE" id="PS51257">
    <property type="entry name" value="PROKAR_LIPOPROTEIN"/>
    <property type="match status" value="1"/>
</dbReference>
<reference evidence="1 2" key="1">
    <citation type="submission" date="2024-09" db="EMBL/GenBank/DDBJ databases">
        <authorList>
            <person name="Sun Q."/>
            <person name="Mori K."/>
        </authorList>
    </citation>
    <scope>NUCLEOTIDE SEQUENCE [LARGE SCALE GENOMIC DNA]</scope>
    <source>
        <strain evidence="1 2">JCM 4362</strain>
    </source>
</reference>
<dbReference type="Proteomes" id="UP001589718">
    <property type="component" value="Unassembled WGS sequence"/>
</dbReference>
<name>A0ABV5PII8_STRCM</name>